<feature type="non-terminal residue" evidence="2">
    <location>
        <position position="82"/>
    </location>
</feature>
<feature type="chain" id="PRO_5032827267" evidence="1">
    <location>
        <begin position="23"/>
        <end position="82"/>
    </location>
</feature>
<keyword evidence="1" id="KW-0732">Signal</keyword>
<feature type="signal peptide" evidence="1">
    <location>
        <begin position="1"/>
        <end position="22"/>
    </location>
</feature>
<reference evidence="2" key="1">
    <citation type="submission" date="2021-02" db="EMBL/GenBank/DDBJ databases">
        <authorList>
            <person name="Dougan E. K."/>
            <person name="Rhodes N."/>
            <person name="Thang M."/>
            <person name="Chan C."/>
        </authorList>
    </citation>
    <scope>NUCLEOTIDE SEQUENCE</scope>
</reference>
<comment type="caution">
    <text evidence="2">The sequence shown here is derived from an EMBL/GenBank/DDBJ whole genome shotgun (WGS) entry which is preliminary data.</text>
</comment>
<organism evidence="2 3">
    <name type="scientific">Polarella glacialis</name>
    <name type="common">Dinoflagellate</name>
    <dbReference type="NCBI Taxonomy" id="89957"/>
    <lineage>
        <taxon>Eukaryota</taxon>
        <taxon>Sar</taxon>
        <taxon>Alveolata</taxon>
        <taxon>Dinophyceae</taxon>
        <taxon>Suessiales</taxon>
        <taxon>Suessiaceae</taxon>
        <taxon>Polarella</taxon>
    </lineage>
</organism>
<sequence length="82" mass="8480">MVLRSQSLSLVLLMQSITVSAAWEAMNDETGVSYAGELQLDDECLGASRTCALGALQLAAKRHQGNVSKVEAAMAQVAAGAA</sequence>
<evidence type="ECO:0000313" key="3">
    <source>
        <dbReference type="Proteomes" id="UP000654075"/>
    </source>
</evidence>
<protein>
    <submittedName>
        <fullName evidence="2">Uncharacterized protein</fullName>
    </submittedName>
</protein>
<evidence type="ECO:0000313" key="2">
    <source>
        <dbReference type="EMBL" id="CAE8625461.1"/>
    </source>
</evidence>
<dbReference type="EMBL" id="CAJNNV010028683">
    <property type="protein sequence ID" value="CAE8625461.1"/>
    <property type="molecule type" value="Genomic_DNA"/>
</dbReference>
<proteinExistence type="predicted"/>
<keyword evidence="3" id="KW-1185">Reference proteome</keyword>
<dbReference type="Proteomes" id="UP000654075">
    <property type="component" value="Unassembled WGS sequence"/>
</dbReference>
<name>A0A813GE68_POLGL</name>
<gene>
    <name evidence="2" type="ORF">PGLA1383_LOCUS42457</name>
</gene>
<evidence type="ECO:0000256" key="1">
    <source>
        <dbReference type="SAM" id="SignalP"/>
    </source>
</evidence>
<accession>A0A813GE68</accession>
<dbReference type="AlphaFoldDB" id="A0A813GE68"/>